<feature type="compositionally biased region" description="Acidic residues" evidence="3">
    <location>
        <begin position="1032"/>
        <end position="1045"/>
    </location>
</feature>
<evidence type="ECO:0000256" key="2">
    <source>
        <dbReference type="SAM" id="Coils"/>
    </source>
</evidence>
<sequence length="2438" mass="274460">MCLLHSTQGEKILLLLHEEELLEEDFIVFLQEFIMGGSISHLFTYEEQTTIINSIRTEVTQAGLTYTRDVAWNFFLRTVRNNFRVCFIMNEGKEAFQRRCREFPSFAKNINFLWFSHWSKTQLVEHAQYHFKDIDWMTAIQKENISHMLASMHLVLRQQDGQEKDAGEYCHITNTSYEKFVERYISLASAKNQEVCSDHDSVTKSLNHIKRENEVALKLRKLLEHEMIVLEERKQGTIKILSQIGKDTAITEQQIKVVKAQLDRISRLKKLLPEYQVAHERAVYKAIAIVADTKKVIQNMDIEKLSELRGMNKPILDIEDLMTAIIMILKSPSADLTWQKGAKRQMANLERFIEELMSFDDNQLPESTLLLVEPYLKKPSFDPEALERKTSNSACGALCKWVIGVVRYHRMMISKVKPLHQKVEETTTAVDEAEHKMATLENKRKSHEVRLTDLAKGFEEATIDKNQQEEKTKMMKKKLETAAQLRKILKGERQRCQQIYDSHERRAVAIPGGCAMAAAFATYLGPYHHNFRRVMLTIHWPNCLRERGIPLVIDSIDGLKGRVIDWSIDFLKTATGASQVYDIDYTSALLGQNVDQDDSNATQPQEEEEEVLVESGEESKEQEVEEKEGQKKETAEGSEEKEDGEEKGDKEKSEKEEKQESTEPATDKEAEESEKGKEKSLAKIQEQEEGSEEEDKDSMVTQSTTPMITSVQYNKYVLSLIKLLVGERTLNDWIRKDFGPRQIENAAMLCSSWQRPPMMIDPNGEGSVWLGKLNKLMNKKKLVSLDMETRSDPHVLITLEKGIMRGKPIILTNCEENIDNVITPLIHHRNTAEENDKNEEARMIKFCGRRVLCQPDFRFYLSTPLAKPRFNPEVASTTTLINFGVSHDTLTEDLLTRAFARMRPELYQERCKTLKNLQLQKDTLLYLSEIVKSHVLSNQAGILGSPKALKYITDMTNAKMEATNRLNDTQALLLHLNDLKDDLFPLARRAAMLFAIIRSLQSVHNEYQFPLHYFIELFDEAVGGELPPEFLNADEEEGGYEDGDDSSAGGALQKKRKDSAASSQGSKASATAGTGDKQTLKSEKEDGEKDEYADDFDEDKTEEKAKEKDDKALEPPPETQLAGDSASTAAAQKLLEGSESDELPPLEIPETVPLPTEGVKYESLSANQIKQAMDKMTGLVYRRIREALYEKDILLFATLLCLNIESEGTENFSNEEMSLLLQGNPGLGMQLTLNDFDCKDPPPKWLPQEKWEDILALSVLPGPLDSLCVHMAQNSDTWKSWYTSDYPEREPLPVASAGGDEDKRPSSGGSRNSQGNGMKTPDLGPLSDFHQLLLLRMLRQDRLPAALVRYVNKHLTINLPEQTDFNLSDVLQDAKRHLGVLLLLPPSVSESQQHPSNRLRLTKPPVEVLKKMAQAIGAQVEIVRVGDGCEILVDEAIDSADKNDGWVIIQDLHLAPPKFFNNLKKHLIRVARSRSNAQDENQKGNRFCVWITSEPCPLIPSFLLQNLHKIAWNHITEDVVNSKNMKDEGKEAVGGNQAPKAPLAISYRSPGTYLHSAIVSTLKQIPTELLEKVSTEPQMVRTIAFGLGVIQGMLVARQLFGAQGLNQWYPFNQVQMEQALVALTGKMLKSEEQQAPKVDNMVEIFAKLIYQNCVLTYSDMDYVEACVKNVLNNLYQDSTGSLVLGSVAIPTPPANVDPADFGQWYEDNVDDEFTLGALQLHTSAERETIDSEATDFIRNLDLMFETQTMEAGDIASVQQDRVNIMRLRSSLDLCSEELPILLELGQVGDLIKQDYNFPYHVPSLISLATASSSQMPETIGYCLLQECLWMNNSLCHMRQQIHELQGCLLAGPEAITKELLPTACSLQEEHVPVSWIHPNCQPSTHSLVSWLDDLKKRHDQLHNWVKHNMVPIFKNGTLENPTIAAGHLGKVWLGGLVNPQALLVAIRQEKAIVAQCSMSEISFECIVMDNINTDEYDLDEGGMFISDIHLQGAAWDYENDCLKDPVSSLYNIPYMYMKPVLTAEQADKINKQTIYPCPIFMNKSRQVQTTTVNLNCPVPVDKWKMARVALILDPGLPEDGVKKSRSYLMLMKAPMMPIQEEESIRSDEEEEELIELEQGEEIENSEQSQMSYRPMSPKAPPLPPGLALQKEPPMGGDQASSSSKQAGEAKQSSIKGSKDSVYSQGKSEGKKESRTATPTKASERSEQQSPMEAKPGSRPPTRTSVTSKKSKGKEEKVASEEEVNDKGSVTNTRPRSEHEDPVTQVEIEHSEDENGGDTERKTQPASDRSSEENQNQNAMKKSESLKKGTSSENLKTTRSKDSSEGQPSETLQKSKSKESLKKSSSEDEAKESSEPQATNRESEKSKSSPPPTNRSVEEKQNSESQKEATATTDDATNQKQEESVADDKQAETSKEQEPAKQEETTGAKDKDESDKDML</sequence>
<dbReference type="InterPro" id="IPR024743">
    <property type="entry name" value="Dynein_HC_stalk"/>
</dbReference>
<feature type="compositionally biased region" description="Basic and acidic residues" evidence="3">
    <location>
        <begin position="2399"/>
        <end position="2438"/>
    </location>
</feature>
<dbReference type="Gene3D" id="3.10.490.20">
    <property type="match status" value="1"/>
</dbReference>
<dbReference type="GO" id="GO:0051959">
    <property type="term" value="F:dynein light intermediate chain binding"/>
    <property type="evidence" value="ECO:0007669"/>
    <property type="project" value="InterPro"/>
</dbReference>
<keyword evidence="2" id="KW-0175">Coiled coil</keyword>
<dbReference type="InterPro" id="IPR027417">
    <property type="entry name" value="P-loop_NTPase"/>
</dbReference>
<feature type="compositionally biased region" description="Basic and acidic residues" evidence="3">
    <location>
        <begin position="1078"/>
        <end position="1087"/>
    </location>
</feature>
<comment type="similarity">
    <text evidence="1">Belongs to the dynein heavy chain family.</text>
</comment>
<dbReference type="EnsemblMetazoa" id="G26243.1">
    <property type="protein sequence ID" value="G26243.1:cds"/>
    <property type="gene ID" value="G26243"/>
</dbReference>
<feature type="compositionally biased region" description="Basic and acidic residues" evidence="3">
    <location>
        <begin position="1101"/>
        <end position="1113"/>
    </location>
</feature>
<keyword evidence="10" id="KW-1185">Reference proteome</keyword>
<feature type="domain" description="Dynein heavy chain coiled coil stalk" evidence="5">
    <location>
        <begin position="243"/>
        <end position="540"/>
    </location>
</feature>
<dbReference type="PANTHER" id="PTHR46961">
    <property type="entry name" value="DYNEIN HEAVY CHAIN 1, AXONEMAL-LIKE PROTEIN"/>
    <property type="match status" value="1"/>
</dbReference>
<evidence type="ECO:0000259" key="6">
    <source>
        <dbReference type="Pfam" id="PF12780"/>
    </source>
</evidence>
<proteinExistence type="inferred from homology"/>
<feature type="domain" description="Dynein heavy chain AAA module D4" evidence="6">
    <location>
        <begin position="7"/>
        <end position="187"/>
    </location>
</feature>
<feature type="compositionally biased region" description="Acidic residues" evidence="3">
    <location>
        <begin position="687"/>
        <end position="696"/>
    </location>
</feature>
<dbReference type="PANTHER" id="PTHR46961:SF21">
    <property type="entry name" value="LOW QUALITY PROTEIN: DYNEIN BETA CHAIN, FLAGELLAR OUTER ARM-LIKE"/>
    <property type="match status" value="1"/>
</dbReference>
<feature type="compositionally biased region" description="Polar residues" evidence="3">
    <location>
        <begin position="2387"/>
        <end position="2398"/>
    </location>
</feature>
<dbReference type="Pfam" id="PF03028">
    <property type="entry name" value="Dynein_heavy"/>
    <property type="match status" value="1"/>
</dbReference>
<feature type="region of interest" description="Disordered" evidence="3">
    <location>
        <begin position="2100"/>
        <end position="2438"/>
    </location>
</feature>
<feature type="region of interest" description="Disordered" evidence="3">
    <location>
        <begin position="594"/>
        <end position="703"/>
    </location>
</feature>
<dbReference type="Proteomes" id="UP000005408">
    <property type="component" value="Unassembled WGS sequence"/>
</dbReference>
<dbReference type="Pfam" id="PF12777">
    <property type="entry name" value="MT"/>
    <property type="match status" value="1"/>
</dbReference>
<evidence type="ECO:0000259" key="5">
    <source>
        <dbReference type="Pfam" id="PF12777"/>
    </source>
</evidence>
<dbReference type="GO" id="GO:0045505">
    <property type="term" value="F:dynein intermediate chain binding"/>
    <property type="evidence" value="ECO:0007669"/>
    <property type="project" value="InterPro"/>
</dbReference>
<feature type="compositionally biased region" description="Acidic residues" evidence="3">
    <location>
        <begin position="605"/>
        <end position="616"/>
    </location>
</feature>
<feature type="compositionally biased region" description="Polar residues" evidence="3">
    <location>
        <begin position="594"/>
        <end position="604"/>
    </location>
</feature>
<organism evidence="9 10">
    <name type="scientific">Magallana gigas</name>
    <name type="common">Pacific oyster</name>
    <name type="synonym">Crassostrea gigas</name>
    <dbReference type="NCBI Taxonomy" id="29159"/>
    <lineage>
        <taxon>Eukaryota</taxon>
        <taxon>Metazoa</taxon>
        <taxon>Spiralia</taxon>
        <taxon>Lophotrochozoa</taxon>
        <taxon>Mollusca</taxon>
        <taxon>Bivalvia</taxon>
        <taxon>Autobranchia</taxon>
        <taxon>Pteriomorphia</taxon>
        <taxon>Ostreida</taxon>
        <taxon>Ostreoidea</taxon>
        <taxon>Ostreidae</taxon>
        <taxon>Magallana</taxon>
    </lineage>
</organism>
<dbReference type="InterPro" id="IPR035706">
    <property type="entry name" value="AAA_9"/>
</dbReference>
<feature type="compositionally biased region" description="Polar residues" evidence="3">
    <location>
        <begin position="2158"/>
        <end position="2186"/>
    </location>
</feature>
<dbReference type="Gene3D" id="1.20.920.20">
    <property type="match status" value="1"/>
</dbReference>
<feature type="compositionally biased region" description="Basic and acidic residues" evidence="3">
    <location>
        <begin position="2375"/>
        <end position="2386"/>
    </location>
</feature>
<evidence type="ECO:0000256" key="1">
    <source>
        <dbReference type="ARBA" id="ARBA00008887"/>
    </source>
</evidence>
<feature type="compositionally biased region" description="Basic and acidic residues" evidence="3">
    <location>
        <begin position="617"/>
        <end position="635"/>
    </location>
</feature>
<dbReference type="InterPro" id="IPR004273">
    <property type="entry name" value="Dynein_heavy_D6_P-loop"/>
</dbReference>
<feature type="compositionally biased region" description="Polar residues" evidence="3">
    <location>
        <begin position="2283"/>
        <end position="2299"/>
    </location>
</feature>
<dbReference type="InterPro" id="IPR024317">
    <property type="entry name" value="Dynein_heavy_chain_D4_dom"/>
</dbReference>
<dbReference type="Pfam" id="PF12781">
    <property type="entry name" value="AAA_9"/>
    <property type="match status" value="1"/>
</dbReference>
<feature type="region of interest" description="Disordered" evidence="3">
    <location>
        <begin position="1289"/>
        <end position="1323"/>
    </location>
</feature>
<dbReference type="Gene3D" id="1.20.1270.280">
    <property type="match status" value="1"/>
</dbReference>
<name>A0A8W8L389_MAGGI</name>
<feature type="compositionally biased region" description="Acidic residues" evidence="3">
    <location>
        <begin position="2107"/>
        <end position="2124"/>
    </location>
</feature>
<feature type="domain" description="Dynein heavy chain ATP-binding dynein motor region" evidence="7">
    <location>
        <begin position="743"/>
        <end position="948"/>
    </location>
</feature>
<feature type="region of interest" description="Disordered" evidence="3">
    <location>
        <begin position="1028"/>
        <end position="1128"/>
    </location>
</feature>
<dbReference type="Gene3D" id="1.10.8.720">
    <property type="entry name" value="Region D6 of dynein motor"/>
    <property type="match status" value="1"/>
</dbReference>
<dbReference type="InterPro" id="IPR043160">
    <property type="entry name" value="Dynein_C_barrel"/>
</dbReference>
<feature type="compositionally biased region" description="Basic and acidic residues" evidence="3">
    <location>
        <begin position="2335"/>
        <end position="2353"/>
    </location>
</feature>
<evidence type="ECO:0000259" key="8">
    <source>
        <dbReference type="Pfam" id="PF18199"/>
    </source>
</evidence>
<dbReference type="Gene3D" id="1.10.8.1220">
    <property type="match status" value="1"/>
</dbReference>
<feature type="compositionally biased region" description="Acidic residues" evidence="3">
    <location>
        <begin position="1088"/>
        <end position="1100"/>
    </location>
</feature>
<feature type="compositionally biased region" description="Basic and acidic residues" evidence="3">
    <location>
        <begin position="647"/>
        <end position="681"/>
    </location>
</feature>
<reference evidence="9" key="1">
    <citation type="submission" date="2022-08" db="UniProtKB">
        <authorList>
            <consortium name="EnsemblMetazoa"/>
        </authorList>
    </citation>
    <scope>IDENTIFICATION</scope>
    <source>
        <strain evidence="9">05x7-T-G4-1.051#20</strain>
    </source>
</reference>
<feature type="coiled-coil region" evidence="2">
    <location>
        <begin position="423"/>
        <end position="450"/>
    </location>
</feature>
<dbReference type="Pfam" id="PF18199">
    <property type="entry name" value="Dynein_C"/>
    <property type="match status" value="1"/>
</dbReference>
<evidence type="ECO:0000259" key="4">
    <source>
        <dbReference type="Pfam" id="PF03028"/>
    </source>
</evidence>
<dbReference type="GO" id="GO:0008569">
    <property type="term" value="F:minus-end-directed microtubule motor activity"/>
    <property type="evidence" value="ECO:0007669"/>
    <property type="project" value="InterPro"/>
</dbReference>
<feature type="domain" description="Dynein heavy chain region D6 P-loop" evidence="4">
    <location>
        <begin position="1405"/>
        <end position="1510"/>
    </location>
</feature>
<protein>
    <submittedName>
        <fullName evidence="9">Uncharacterized protein</fullName>
    </submittedName>
</protein>
<evidence type="ECO:0000259" key="7">
    <source>
        <dbReference type="Pfam" id="PF12781"/>
    </source>
</evidence>
<feature type="compositionally biased region" description="Low complexity" evidence="3">
    <location>
        <begin position="1060"/>
        <end position="1076"/>
    </location>
</feature>
<dbReference type="GO" id="GO:0007018">
    <property type="term" value="P:microtubule-based movement"/>
    <property type="evidence" value="ECO:0007669"/>
    <property type="project" value="InterPro"/>
</dbReference>
<feature type="domain" description="Dynein heavy chain C-terminal" evidence="8">
    <location>
        <begin position="1812"/>
        <end position="2072"/>
    </location>
</feature>
<feature type="compositionally biased region" description="Acidic residues" evidence="3">
    <location>
        <begin position="636"/>
        <end position="646"/>
    </location>
</feature>
<dbReference type="InterPro" id="IPR041228">
    <property type="entry name" value="Dynein_C"/>
</dbReference>
<dbReference type="InterPro" id="IPR026983">
    <property type="entry name" value="DHC"/>
</dbReference>
<dbReference type="Pfam" id="PF12780">
    <property type="entry name" value="AAA_8"/>
    <property type="match status" value="1"/>
</dbReference>
<evidence type="ECO:0000313" key="9">
    <source>
        <dbReference type="EnsemblMetazoa" id="G26243.1:cds"/>
    </source>
</evidence>
<dbReference type="Gene3D" id="3.40.50.300">
    <property type="entry name" value="P-loop containing nucleotide triphosphate hydrolases"/>
    <property type="match status" value="3"/>
</dbReference>
<feature type="compositionally biased region" description="Polar residues" evidence="3">
    <location>
        <begin position="2307"/>
        <end position="2316"/>
    </location>
</feature>
<accession>A0A8W8L389</accession>
<dbReference type="GO" id="GO:0030286">
    <property type="term" value="C:dynein complex"/>
    <property type="evidence" value="ECO:0007669"/>
    <property type="project" value="InterPro"/>
</dbReference>
<feature type="compositionally biased region" description="Low complexity" evidence="3">
    <location>
        <begin position="1306"/>
        <end position="1317"/>
    </location>
</feature>
<evidence type="ECO:0000313" key="10">
    <source>
        <dbReference type="Proteomes" id="UP000005408"/>
    </source>
</evidence>
<evidence type="ECO:0000256" key="3">
    <source>
        <dbReference type="SAM" id="MobiDB-lite"/>
    </source>
</evidence>
<dbReference type="InterPro" id="IPR042219">
    <property type="entry name" value="AAA_lid_11_sf"/>
</dbReference>